<protein>
    <submittedName>
        <fullName evidence="7">Possible ATP synthase protein, subunit I</fullName>
    </submittedName>
</protein>
<evidence type="ECO:0000256" key="1">
    <source>
        <dbReference type="ARBA" id="ARBA00004651"/>
    </source>
</evidence>
<dbReference type="HOGENOM" id="CLU_1833550_0_0_6"/>
<sequence>MFKAIGIPMTKPAKRTQKDKIGIYIKRQAWILFILIIIAWLLDTIWLHSALTVAKSTAIGALLSFATQAVFAFFIFWYTGYRARQHIVSQLYRGQMAKWLLTVFGFALIFITVQPLSAPALFIGFMVMQISHSWMLWHIR</sequence>
<keyword evidence="2" id="KW-1003">Cell membrane</keyword>
<dbReference type="EMBL" id="CP000082">
    <property type="protein sequence ID" value="AAZ19878.1"/>
    <property type="molecule type" value="Genomic_DNA"/>
</dbReference>
<dbReference type="Pfam" id="PF03899">
    <property type="entry name" value="ATP-synt_I"/>
    <property type="match status" value="1"/>
</dbReference>
<evidence type="ECO:0000256" key="5">
    <source>
        <dbReference type="ARBA" id="ARBA00023136"/>
    </source>
</evidence>
<feature type="transmembrane region" description="Helical" evidence="6">
    <location>
        <begin position="30"/>
        <end position="51"/>
    </location>
</feature>
<dbReference type="STRING" id="259536.Psyc_2031"/>
<keyword evidence="5 6" id="KW-0472">Membrane</keyword>
<keyword evidence="4 6" id="KW-1133">Transmembrane helix</keyword>
<feature type="transmembrane region" description="Helical" evidence="6">
    <location>
        <begin position="99"/>
        <end position="116"/>
    </location>
</feature>
<keyword evidence="3 6" id="KW-0812">Transmembrane</keyword>
<evidence type="ECO:0000256" key="3">
    <source>
        <dbReference type="ARBA" id="ARBA00022692"/>
    </source>
</evidence>
<dbReference type="KEGG" id="par:Psyc_2031"/>
<dbReference type="GO" id="GO:0005886">
    <property type="term" value="C:plasma membrane"/>
    <property type="evidence" value="ECO:0007669"/>
    <property type="project" value="UniProtKB-SubCell"/>
</dbReference>
<gene>
    <name evidence="7" type="primary">atpI</name>
    <name evidence="7" type="ordered locus">Psyc_2031</name>
</gene>
<evidence type="ECO:0000256" key="4">
    <source>
        <dbReference type="ARBA" id="ARBA00022989"/>
    </source>
</evidence>
<dbReference type="AlphaFoldDB" id="Q4FQ30"/>
<keyword evidence="8" id="KW-1185">Reference proteome</keyword>
<evidence type="ECO:0000256" key="6">
    <source>
        <dbReference type="SAM" id="Phobius"/>
    </source>
</evidence>
<reference evidence="7 8" key="1">
    <citation type="journal article" date="2010" name="Appl. Environ. Microbiol.">
        <title>The genome sequence of Psychrobacter arcticus 273-4, a psychroactive Siberian permafrost bacterium, reveals mechanisms for adaptation to low-temperature growth.</title>
        <authorList>
            <person name="Ayala-del-Rio H.L."/>
            <person name="Chain P.S."/>
            <person name="Grzymski J.J."/>
            <person name="Ponder M.A."/>
            <person name="Ivanova N."/>
            <person name="Bergholz P.W."/>
            <person name="Di Bartolo G."/>
            <person name="Hauser L."/>
            <person name="Land M."/>
            <person name="Bakermans C."/>
            <person name="Rodrigues D."/>
            <person name="Klappenbach J."/>
            <person name="Zarka D."/>
            <person name="Larimer F."/>
            <person name="Richardson P."/>
            <person name="Murray A."/>
            <person name="Thomashow M."/>
            <person name="Tiedje J.M."/>
        </authorList>
    </citation>
    <scope>NUCLEOTIDE SEQUENCE [LARGE SCALE GENOMIC DNA]</scope>
    <source>
        <strain evidence="8">DSM 17307 / VKM B-2377 / 273-4</strain>
    </source>
</reference>
<evidence type="ECO:0000313" key="7">
    <source>
        <dbReference type="EMBL" id="AAZ19878.1"/>
    </source>
</evidence>
<evidence type="ECO:0000313" key="8">
    <source>
        <dbReference type="Proteomes" id="UP000000546"/>
    </source>
</evidence>
<evidence type="ECO:0000256" key="2">
    <source>
        <dbReference type="ARBA" id="ARBA00022475"/>
    </source>
</evidence>
<feature type="transmembrane region" description="Helical" evidence="6">
    <location>
        <begin position="57"/>
        <end position="78"/>
    </location>
</feature>
<dbReference type="eggNOG" id="COG3312">
    <property type="taxonomic scope" value="Bacteria"/>
</dbReference>
<proteinExistence type="predicted"/>
<dbReference type="InterPro" id="IPR005598">
    <property type="entry name" value="ATP_synth_I"/>
</dbReference>
<dbReference type="Proteomes" id="UP000000546">
    <property type="component" value="Chromosome"/>
</dbReference>
<organism evidence="7 8">
    <name type="scientific">Psychrobacter arcticus (strain DSM 17307 / VKM B-2377 / 273-4)</name>
    <dbReference type="NCBI Taxonomy" id="259536"/>
    <lineage>
        <taxon>Bacteria</taxon>
        <taxon>Pseudomonadati</taxon>
        <taxon>Pseudomonadota</taxon>
        <taxon>Gammaproteobacteria</taxon>
        <taxon>Moraxellales</taxon>
        <taxon>Moraxellaceae</taxon>
        <taxon>Psychrobacter</taxon>
    </lineage>
</organism>
<accession>Q4FQ30</accession>
<comment type="subcellular location">
    <subcellularLocation>
        <location evidence="1">Cell membrane</location>
        <topology evidence="1">Multi-pass membrane protein</topology>
    </subcellularLocation>
</comment>
<name>Q4FQ30_PSYA2</name>